<proteinExistence type="predicted"/>
<dbReference type="EMBL" id="KE525389">
    <property type="protein sequence ID" value="KFB52413.1"/>
    <property type="molecule type" value="Genomic_DNA"/>
</dbReference>
<dbReference type="EnsemblMetazoa" id="ASIC020642-RA">
    <property type="protein sequence ID" value="ASIC020642-PA"/>
    <property type="gene ID" value="ASIC020642"/>
</dbReference>
<feature type="region of interest" description="Disordered" evidence="1">
    <location>
        <begin position="16"/>
        <end position="39"/>
    </location>
</feature>
<dbReference type="VEuPathDB" id="VectorBase:ASIC020642"/>
<evidence type="ECO:0000313" key="4">
    <source>
        <dbReference type="Proteomes" id="UP000030765"/>
    </source>
</evidence>
<dbReference type="Proteomes" id="UP000030765">
    <property type="component" value="Unassembled WGS sequence"/>
</dbReference>
<organism evidence="2">
    <name type="scientific">Anopheles sinensis</name>
    <name type="common">Mosquito</name>
    <dbReference type="NCBI Taxonomy" id="74873"/>
    <lineage>
        <taxon>Eukaryota</taxon>
        <taxon>Metazoa</taxon>
        <taxon>Ecdysozoa</taxon>
        <taxon>Arthropoda</taxon>
        <taxon>Hexapoda</taxon>
        <taxon>Insecta</taxon>
        <taxon>Pterygota</taxon>
        <taxon>Neoptera</taxon>
        <taxon>Endopterygota</taxon>
        <taxon>Diptera</taxon>
        <taxon>Nematocera</taxon>
        <taxon>Culicoidea</taxon>
        <taxon>Culicidae</taxon>
        <taxon>Anophelinae</taxon>
        <taxon>Anopheles</taxon>
    </lineage>
</organism>
<name>A0A084WQB9_ANOSI</name>
<dbReference type="AlphaFoldDB" id="A0A084WQB9"/>
<accession>A0A084WQB9</accession>
<sequence length="63" mass="7254">MAEIITKKCKYHAKTFTNSDDDSSNDNGDDDNAARWDKRRTIRKQSKSCMLMVTTLNDGQRLN</sequence>
<reference evidence="3" key="2">
    <citation type="submission" date="2020-05" db="UniProtKB">
        <authorList>
            <consortium name="EnsemblMetazoa"/>
        </authorList>
    </citation>
    <scope>IDENTIFICATION</scope>
</reference>
<evidence type="ECO:0000256" key="1">
    <source>
        <dbReference type="SAM" id="MobiDB-lite"/>
    </source>
</evidence>
<gene>
    <name evidence="2" type="ORF">ZHAS_00020642</name>
</gene>
<dbReference type="EMBL" id="ATLV01025467">
    <property type="status" value="NOT_ANNOTATED_CDS"/>
    <property type="molecule type" value="Genomic_DNA"/>
</dbReference>
<reference evidence="2 4" key="1">
    <citation type="journal article" date="2014" name="BMC Genomics">
        <title>Genome sequence of Anopheles sinensis provides insight into genetics basis of mosquito competence for malaria parasites.</title>
        <authorList>
            <person name="Zhou D."/>
            <person name="Zhang D."/>
            <person name="Ding G."/>
            <person name="Shi L."/>
            <person name="Hou Q."/>
            <person name="Ye Y."/>
            <person name="Xu Y."/>
            <person name="Zhou H."/>
            <person name="Xiong C."/>
            <person name="Li S."/>
            <person name="Yu J."/>
            <person name="Hong S."/>
            <person name="Yu X."/>
            <person name="Zou P."/>
            <person name="Chen C."/>
            <person name="Chang X."/>
            <person name="Wang W."/>
            <person name="Lv Y."/>
            <person name="Sun Y."/>
            <person name="Ma L."/>
            <person name="Shen B."/>
            <person name="Zhu C."/>
        </authorList>
    </citation>
    <scope>NUCLEOTIDE SEQUENCE [LARGE SCALE GENOMIC DNA]</scope>
</reference>
<evidence type="ECO:0000313" key="3">
    <source>
        <dbReference type="EnsemblMetazoa" id="ASIC020642-PA"/>
    </source>
</evidence>
<keyword evidence="4" id="KW-1185">Reference proteome</keyword>
<evidence type="ECO:0000313" key="2">
    <source>
        <dbReference type="EMBL" id="KFB52413.1"/>
    </source>
</evidence>
<protein>
    <submittedName>
        <fullName evidence="2 3">Uncharacterized protein</fullName>
    </submittedName>
</protein>
<feature type="compositionally biased region" description="Acidic residues" evidence="1">
    <location>
        <begin position="19"/>
        <end position="31"/>
    </location>
</feature>